<keyword evidence="3" id="KW-1185">Reference proteome</keyword>
<evidence type="ECO:0000313" key="2">
    <source>
        <dbReference type="EMBL" id="RXE59952.1"/>
    </source>
</evidence>
<dbReference type="GO" id="GO:0030655">
    <property type="term" value="P:beta-lactam antibiotic catabolic process"/>
    <property type="evidence" value="ECO:0007669"/>
    <property type="project" value="InterPro"/>
</dbReference>
<accession>A0A4Q0IA86</accession>
<dbReference type="PRINTS" id="PR00118">
    <property type="entry name" value="BLACTAMASEA"/>
</dbReference>
<evidence type="ECO:0000259" key="1">
    <source>
        <dbReference type="Pfam" id="PF13354"/>
    </source>
</evidence>
<dbReference type="EMBL" id="RLII01000003">
    <property type="protein sequence ID" value="RXE59952.1"/>
    <property type="molecule type" value="Genomic_DNA"/>
</dbReference>
<protein>
    <submittedName>
        <fullName evidence="2">Serine hydrolase</fullName>
    </submittedName>
</protein>
<reference evidence="3" key="1">
    <citation type="submission" date="2018-11" db="EMBL/GenBank/DDBJ databases">
        <title>Genome sequencing of a novel mesophilic and cellulolytic organism within the genus Hungateiclostridium.</title>
        <authorList>
            <person name="Rettenmaier R."/>
            <person name="Liebl W."/>
            <person name="Zverlov V."/>
        </authorList>
    </citation>
    <scope>NUCLEOTIDE SEQUENCE [LARGE SCALE GENOMIC DNA]</scope>
    <source>
        <strain evidence="3">N2K1</strain>
    </source>
</reference>
<dbReference type="PANTHER" id="PTHR35333">
    <property type="entry name" value="BETA-LACTAMASE"/>
    <property type="match status" value="1"/>
</dbReference>
<dbReference type="InterPro" id="IPR012338">
    <property type="entry name" value="Beta-lactam/transpept-like"/>
</dbReference>
<feature type="domain" description="Beta-lactamase class A catalytic" evidence="1">
    <location>
        <begin position="132"/>
        <end position="332"/>
    </location>
</feature>
<keyword evidence="2" id="KW-0378">Hydrolase</keyword>
<dbReference type="InterPro" id="IPR000871">
    <property type="entry name" value="Beta-lactam_class-A"/>
</dbReference>
<dbReference type="Pfam" id="PF13354">
    <property type="entry name" value="Beta-lactamase2"/>
    <property type="match status" value="1"/>
</dbReference>
<dbReference type="SUPFAM" id="SSF56601">
    <property type="entry name" value="beta-lactamase/transpeptidase-like"/>
    <property type="match status" value="1"/>
</dbReference>
<dbReference type="GO" id="GO:0046677">
    <property type="term" value="P:response to antibiotic"/>
    <property type="evidence" value="ECO:0007669"/>
    <property type="project" value="InterPro"/>
</dbReference>
<organism evidence="2 3">
    <name type="scientific">Acetivibrio mesophilus</name>
    <dbReference type="NCBI Taxonomy" id="2487273"/>
    <lineage>
        <taxon>Bacteria</taxon>
        <taxon>Bacillati</taxon>
        <taxon>Bacillota</taxon>
        <taxon>Clostridia</taxon>
        <taxon>Eubacteriales</taxon>
        <taxon>Oscillospiraceae</taxon>
        <taxon>Acetivibrio</taxon>
    </lineage>
</organism>
<dbReference type="AlphaFoldDB" id="A0A4Q0IA86"/>
<sequence>MFIKQVRRNFSIKERLCKRLEGKMRNYLMLAVTFLTGVAFVVYSSNTASMSSESHEYHRESFEANDAEIYDYDVDSFYLDSEYLEDIGEAIYYEDMDYDFGDIFEELQEGNGYAALESKLKKYISKYNCQFGIYFVDLESGSEFGINAEEEYFAASTFKIPLNLYVYDRIREGIIDADTTLEYTEEDYEGGAGIIWSRESYGKTYTVRELLRLSIVYSDNVAVNMLLRYVGKENVKNYMREMGGIVVDDKKNLSCPRDMALYLKKVYELSENGDPLGKELVRNMVNTKFYDRLPVLLPKNVKIAHKTGNLIGVVHDVGIVYAKRPYIIVVMTKNVKNERSANKAIANISKITYDYVMTQSERVND</sequence>
<dbReference type="OrthoDB" id="9775096at2"/>
<dbReference type="InterPro" id="IPR045155">
    <property type="entry name" value="Beta-lactam_cat"/>
</dbReference>
<dbReference type="Gene3D" id="3.40.710.10">
    <property type="entry name" value="DD-peptidase/beta-lactamase superfamily"/>
    <property type="match status" value="1"/>
</dbReference>
<evidence type="ECO:0000313" key="3">
    <source>
        <dbReference type="Proteomes" id="UP000289166"/>
    </source>
</evidence>
<proteinExistence type="predicted"/>
<name>A0A4Q0IA86_9FIRM</name>
<comment type="caution">
    <text evidence="2">The sequence shown here is derived from an EMBL/GenBank/DDBJ whole genome shotgun (WGS) entry which is preliminary data.</text>
</comment>
<dbReference type="GO" id="GO:0008800">
    <property type="term" value="F:beta-lactamase activity"/>
    <property type="evidence" value="ECO:0007669"/>
    <property type="project" value="InterPro"/>
</dbReference>
<dbReference type="Proteomes" id="UP000289166">
    <property type="component" value="Unassembled WGS sequence"/>
</dbReference>
<dbReference type="PANTHER" id="PTHR35333:SF3">
    <property type="entry name" value="BETA-LACTAMASE-TYPE TRANSPEPTIDASE FOLD CONTAINING PROTEIN"/>
    <property type="match status" value="1"/>
</dbReference>
<gene>
    <name evidence="2" type="ORF">EFD62_04155</name>
</gene>